<sequence length="78" mass="8855">MAKACHRRYGKGATKRRIKQVLVVSPAFVADCLEALHKLDIENHAYFMDNGGQSFKVVRCFNDDLAFTEVLKNIVLDK</sequence>
<reference evidence="2" key="1">
    <citation type="submission" date="2023-06" db="EMBL/GenBank/DDBJ databases">
        <title>Identification and characterization of horizontal gene transfer across gut microbiota members of farm animals based on homology search.</title>
        <authorList>
            <person name="Zeman M."/>
            <person name="Kubasova T."/>
            <person name="Jahodarova E."/>
            <person name="Nykrynova M."/>
            <person name="Rychlik I."/>
        </authorList>
    </citation>
    <scope>NUCLEOTIDE SEQUENCE [LARGE SCALE GENOMIC DNA]</scope>
    <source>
        <strain evidence="2">161_Gplus</strain>
    </source>
</reference>
<comment type="caution">
    <text evidence="1">The sequence shown here is derived from an EMBL/GenBank/DDBJ whole genome shotgun (WGS) entry which is preliminary data.</text>
</comment>
<organism evidence="1 2">
    <name type="scientific">Limosilactobacillus pontis</name>
    <dbReference type="NCBI Taxonomy" id="35787"/>
    <lineage>
        <taxon>Bacteria</taxon>
        <taxon>Bacillati</taxon>
        <taxon>Bacillota</taxon>
        <taxon>Bacilli</taxon>
        <taxon>Lactobacillales</taxon>
        <taxon>Lactobacillaceae</taxon>
        <taxon>Limosilactobacillus</taxon>
    </lineage>
</organism>
<dbReference type="InterPro" id="IPR001015">
    <property type="entry name" value="Ferrochelatase"/>
</dbReference>
<dbReference type="Proteomes" id="UP001529343">
    <property type="component" value="Unassembled WGS sequence"/>
</dbReference>
<gene>
    <name evidence="1" type="ORF">QUW44_05425</name>
</gene>
<protein>
    <submittedName>
        <fullName evidence="1">Ferrochelatase</fullName>
    </submittedName>
</protein>
<dbReference type="EMBL" id="JAUDDW010000017">
    <property type="protein sequence ID" value="MDM8266598.1"/>
    <property type="molecule type" value="Genomic_DNA"/>
</dbReference>
<accession>A0ABT7UY43</accession>
<dbReference type="Gene3D" id="3.40.50.1400">
    <property type="match status" value="1"/>
</dbReference>
<keyword evidence="2" id="KW-1185">Reference proteome</keyword>
<dbReference type="SUPFAM" id="SSF53800">
    <property type="entry name" value="Chelatase"/>
    <property type="match status" value="1"/>
</dbReference>
<proteinExistence type="predicted"/>
<name>A0ABT7UY43_9LACO</name>
<dbReference type="Pfam" id="PF00762">
    <property type="entry name" value="Ferrochelatase"/>
    <property type="match status" value="1"/>
</dbReference>
<evidence type="ECO:0000313" key="1">
    <source>
        <dbReference type="EMBL" id="MDM8266598.1"/>
    </source>
</evidence>
<evidence type="ECO:0000313" key="2">
    <source>
        <dbReference type="Proteomes" id="UP001529343"/>
    </source>
</evidence>